<keyword evidence="1" id="KW-0059">Arsenical resistance</keyword>
<dbReference type="NCBIfam" id="NF046112">
    <property type="entry name" value="MSMEG_6209_Nter"/>
    <property type="match status" value="1"/>
</dbReference>
<protein>
    <submittedName>
        <fullName evidence="3">Protein-tyrosine-phosphatase</fullName>
    </submittedName>
</protein>
<gene>
    <name evidence="3" type="ORF">J2S39_002139</name>
</gene>
<dbReference type="Gene3D" id="1.10.8.1060">
    <property type="entry name" value="Corynebacterium glutamicum thioredoxin-dependent arsenate reductase, N-terminal domain"/>
    <property type="match status" value="1"/>
</dbReference>
<dbReference type="InterPro" id="IPR023485">
    <property type="entry name" value="Ptyr_pPase"/>
</dbReference>
<dbReference type="RefSeq" id="WP_290196182.1">
    <property type="nucleotide sequence ID" value="NZ_CP047654.1"/>
</dbReference>
<name>A0ABU2A1I6_9CORY</name>
<dbReference type="PANTHER" id="PTHR43428:SF1">
    <property type="entry name" value="ARSENATE REDUCTASE"/>
    <property type="match status" value="1"/>
</dbReference>
<keyword evidence="4" id="KW-1185">Reference proteome</keyword>
<dbReference type="InterPro" id="IPR036196">
    <property type="entry name" value="Ptyr_pPase_sf"/>
</dbReference>
<organism evidence="3 4">
    <name type="scientific">Corynebacterium guangdongense</name>
    <dbReference type="NCBI Taxonomy" id="1783348"/>
    <lineage>
        <taxon>Bacteria</taxon>
        <taxon>Bacillati</taxon>
        <taxon>Actinomycetota</taxon>
        <taxon>Actinomycetes</taxon>
        <taxon>Mycobacteriales</taxon>
        <taxon>Corynebacteriaceae</taxon>
        <taxon>Corynebacterium</taxon>
    </lineage>
</organism>
<feature type="domain" description="Phosphotyrosine protein phosphatase I" evidence="2">
    <location>
        <begin position="85"/>
        <end position="209"/>
    </location>
</feature>
<dbReference type="SUPFAM" id="SSF52788">
    <property type="entry name" value="Phosphotyrosine protein phosphatases I"/>
    <property type="match status" value="1"/>
</dbReference>
<reference evidence="3" key="1">
    <citation type="submission" date="2023-07" db="EMBL/GenBank/DDBJ databases">
        <title>Sequencing the genomes of 1000 actinobacteria strains.</title>
        <authorList>
            <person name="Klenk H.-P."/>
        </authorList>
    </citation>
    <scope>NUCLEOTIDE SEQUENCE</scope>
    <source>
        <strain evidence="3">DSM 107476</strain>
    </source>
</reference>
<dbReference type="Proteomes" id="UP001180840">
    <property type="component" value="Unassembled WGS sequence"/>
</dbReference>
<dbReference type="Gene3D" id="3.40.50.2300">
    <property type="match status" value="1"/>
</dbReference>
<dbReference type="Pfam" id="PF01451">
    <property type="entry name" value="LMWPc"/>
    <property type="match status" value="1"/>
</dbReference>
<sequence length="216" mass="24265">MTAPDTADDAPDPNALKFRALREDLHRRYDHALAARDIDRILDELISEHTETAKIRTFIPIIVEREATEEIENLAWLGGAHTRRREILFVCRHNTGRSQIASVIARHLAGEQALFRSVGPEPRAMGNPEIIRQLQERGYDTSLIYPKQLTSRTIYESDVVVLIGPEELRDYQGRATETWDVADPEGMDAAGVAGVIEEIEGHVRALLDRQKLPVAG</sequence>
<accession>A0ABU2A1I6</accession>
<evidence type="ECO:0000256" key="1">
    <source>
        <dbReference type="ARBA" id="ARBA00022849"/>
    </source>
</evidence>
<evidence type="ECO:0000313" key="4">
    <source>
        <dbReference type="Proteomes" id="UP001180840"/>
    </source>
</evidence>
<evidence type="ECO:0000259" key="2">
    <source>
        <dbReference type="SMART" id="SM00226"/>
    </source>
</evidence>
<evidence type="ECO:0000313" key="3">
    <source>
        <dbReference type="EMBL" id="MDR7330463.1"/>
    </source>
</evidence>
<comment type="caution">
    <text evidence="3">The sequence shown here is derived from an EMBL/GenBank/DDBJ whole genome shotgun (WGS) entry which is preliminary data.</text>
</comment>
<dbReference type="EMBL" id="JAVDXZ010000001">
    <property type="protein sequence ID" value="MDR7330463.1"/>
    <property type="molecule type" value="Genomic_DNA"/>
</dbReference>
<dbReference type="PANTHER" id="PTHR43428">
    <property type="entry name" value="ARSENATE REDUCTASE"/>
    <property type="match status" value="1"/>
</dbReference>
<proteinExistence type="predicted"/>
<dbReference type="SMART" id="SM00226">
    <property type="entry name" value="LMWPc"/>
    <property type="match status" value="1"/>
</dbReference>